<dbReference type="EMBL" id="JAUHLN010000008">
    <property type="protein sequence ID" value="MDN4075931.1"/>
    <property type="molecule type" value="Genomic_DNA"/>
</dbReference>
<evidence type="ECO:0000256" key="4">
    <source>
        <dbReference type="ARBA" id="ARBA00022679"/>
    </source>
</evidence>
<proteinExistence type="predicted"/>
<evidence type="ECO:0000259" key="7">
    <source>
        <dbReference type="PROSITE" id="PS51094"/>
    </source>
</evidence>
<dbReference type="PANTHER" id="PTHR36203:SF5">
    <property type="entry name" value="PTS SYSTEM, EIIA COMPONENT"/>
    <property type="match status" value="1"/>
</dbReference>
<evidence type="ECO:0000256" key="1">
    <source>
        <dbReference type="ARBA" id="ARBA00004496"/>
    </source>
</evidence>
<keyword evidence="2" id="KW-0813">Transport</keyword>
<keyword evidence="4" id="KW-0808">Transferase</keyword>
<feature type="domain" description="PTS EIIA type-2" evidence="7">
    <location>
        <begin position="2"/>
        <end position="142"/>
    </location>
</feature>
<dbReference type="InterPro" id="IPR016152">
    <property type="entry name" value="PTrfase/Anion_transptr"/>
</dbReference>
<dbReference type="Pfam" id="PF00359">
    <property type="entry name" value="PTS_EIIA_2"/>
    <property type="match status" value="1"/>
</dbReference>
<keyword evidence="5" id="KW-0598">Phosphotransferase system</keyword>
<evidence type="ECO:0000256" key="2">
    <source>
        <dbReference type="ARBA" id="ARBA00022448"/>
    </source>
</evidence>
<dbReference type="CDD" id="cd00211">
    <property type="entry name" value="PTS_IIA_fru"/>
    <property type="match status" value="1"/>
</dbReference>
<reference evidence="8" key="1">
    <citation type="submission" date="2023-06" db="EMBL/GenBank/DDBJ databases">
        <title>Draft Genome Sequences of Representative Paenibacillus Polymyxa, Bacillus cereus, Fictibacillus sp., and Brevibacillus agri Strains Isolated from Amazonian Dark Earth.</title>
        <authorList>
            <person name="Pellegrinetti T.A."/>
            <person name="Cunha I.C.M."/>
            <person name="Chaves M.G."/>
            <person name="Freitas A.S."/>
            <person name="Silva A.V.R."/>
            <person name="Tsai S.M."/>
            <person name="Mendes L.W."/>
        </authorList>
    </citation>
    <scope>NUCLEOTIDE SEQUENCE</scope>
    <source>
        <strain evidence="8">CENA-BCM004</strain>
    </source>
</reference>
<organism evidence="8 9">
    <name type="scientific">Fictibacillus terranigra</name>
    <dbReference type="NCBI Taxonomy" id="3058424"/>
    <lineage>
        <taxon>Bacteria</taxon>
        <taxon>Bacillati</taxon>
        <taxon>Bacillota</taxon>
        <taxon>Bacilli</taxon>
        <taxon>Bacillales</taxon>
        <taxon>Fictibacillaceae</taxon>
        <taxon>Fictibacillus</taxon>
    </lineage>
</organism>
<protein>
    <submittedName>
        <fullName evidence="8">PTS sugar transporter subunit IIA</fullName>
    </submittedName>
</protein>
<dbReference type="Gene3D" id="3.40.930.10">
    <property type="entry name" value="Mannitol-specific EII, Chain A"/>
    <property type="match status" value="1"/>
</dbReference>
<dbReference type="PROSITE" id="PS51094">
    <property type="entry name" value="PTS_EIIA_TYPE_2"/>
    <property type="match status" value="1"/>
</dbReference>
<evidence type="ECO:0000313" key="9">
    <source>
        <dbReference type="Proteomes" id="UP001168694"/>
    </source>
</evidence>
<dbReference type="SUPFAM" id="SSF55804">
    <property type="entry name" value="Phoshotransferase/anion transport protein"/>
    <property type="match status" value="1"/>
</dbReference>
<dbReference type="PANTHER" id="PTHR36203">
    <property type="entry name" value="ASCORBATE-SPECIFIC PTS SYSTEM EIIA COMPONENT"/>
    <property type="match status" value="1"/>
</dbReference>
<dbReference type="InterPro" id="IPR051351">
    <property type="entry name" value="Ascorbate-PTS_EIIA_comp"/>
</dbReference>
<comment type="subcellular location">
    <subcellularLocation>
        <location evidence="1">Cytoplasm</location>
    </subcellularLocation>
</comment>
<dbReference type="RefSeq" id="WP_290402042.1">
    <property type="nucleotide sequence ID" value="NZ_JAUHLN010000008.1"/>
</dbReference>
<evidence type="ECO:0000256" key="3">
    <source>
        <dbReference type="ARBA" id="ARBA00022490"/>
    </source>
</evidence>
<name>A0ABT8EDC2_9BACL</name>
<comment type="caution">
    <text evidence="8">The sequence shown here is derived from an EMBL/GenBank/DDBJ whole genome shotgun (WGS) entry which is preliminary data.</text>
</comment>
<keyword evidence="6" id="KW-0418">Kinase</keyword>
<evidence type="ECO:0000313" key="8">
    <source>
        <dbReference type="EMBL" id="MDN4075931.1"/>
    </source>
</evidence>
<keyword evidence="8" id="KW-0762">Sugar transport</keyword>
<dbReference type="Proteomes" id="UP001168694">
    <property type="component" value="Unassembled WGS sequence"/>
</dbReference>
<keyword evidence="9" id="KW-1185">Reference proteome</keyword>
<evidence type="ECO:0000256" key="5">
    <source>
        <dbReference type="ARBA" id="ARBA00022683"/>
    </source>
</evidence>
<dbReference type="InterPro" id="IPR002178">
    <property type="entry name" value="PTS_EIIA_type-2_dom"/>
</dbReference>
<accession>A0ABT8EDC2</accession>
<keyword evidence="3" id="KW-0963">Cytoplasm</keyword>
<gene>
    <name evidence="8" type="ORF">QYF49_23585</name>
</gene>
<sequence>MKFLEEHLVNLDVSVSSAEEAIRMAGRLLVEDDLADPRYVDAMVDSYKINGPYFVLSPQIALPHARPEDGVKEASVSFVRLKEPVVFGHAANDPVQLVFGLGASSSEEHLKLLQKLMRLLGTSSNIEKLKNAPCFSEITKLF</sequence>
<evidence type="ECO:0000256" key="6">
    <source>
        <dbReference type="ARBA" id="ARBA00022777"/>
    </source>
</evidence>